<proteinExistence type="predicted"/>
<dbReference type="OrthoDB" id="6121078at2"/>
<name>A0A1H3ZMU4_9GAMM</name>
<sequence length="175" mass="20531">MSDIYAVRTNQKLNFARLHIKALEQAEEASQWSKHARIESYHESILFFMASGYSALLREIAENYNLDVDRIHRFTDLSEQLEVTGQESPEVTELEQLERDRGSWLHKMLSAYEACWQASDYHQAKTEVDSSISEIHVLQINPDHSEDKDVLAEYKAWLQAFRELIERLRAGMQEW</sequence>
<dbReference type="RefSeq" id="WP_091823168.1">
    <property type="nucleotide sequence ID" value="NZ_FNRJ01000002.1"/>
</dbReference>
<reference evidence="2" key="1">
    <citation type="submission" date="2016-10" db="EMBL/GenBank/DDBJ databases">
        <authorList>
            <person name="Varghese N."/>
            <person name="Submissions S."/>
        </authorList>
    </citation>
    <scope>NUCLEOTIDE SEQUENCE [LARGE SCALE GENOMIC DNA]</scope>
    <source>
        <strain evidence="2">DSM 11526</strain>
    </source>
</reference>
<dbReference type="Pfam" id="PF20227">
    <property type="entry name" value="DUF6586"/>
    <property type="match status" value="1"/>
</dbReference>
<organism evidence="1 2">
    <name type="scientific">Marinobacterium iners DSM 11526</name>
    <dbReference type="NCBI Taxonomy" id="1122198"/>
    <lineage>
        <taxon>Bacteria</taxon>
        <taxon>Pseudomonadati</taxon>
        <taxon>Pseudomonadota</taxon>
        <taxon>Gammaproteobacteria</taxon>
        <taxon>Oceanospirillales</taxon>
        <taxon>Oceanospirillaceae</taxon>
        <taxon>Marinobacterium</taxon>
    </lineage>
</organism>
<dbReference type="AlphaFoldDB" id="A0A1H3ZMU4"/>
<evidence type="ECO:0000313" key="2">
    <source>
        <dbReference type="Proteomes" id="UP000242469"/>
    </source>
</evidence>
<dbReference type="Proteomes" id="UP000242469">
    <property type="component" value="Unassembled WGS sequence"/>
</dbReference>
<dbReference type="STRING" id="1122198.SAMN02745729_10297"/>
<keyword evidence="2" id="KW-1185">Reference proteome</keyword>
<gene>
    <name evidence="1" type="ORF">SAMN02745729_10297</name>
</gene>
<evidence type="ECO:0000313" key="1">
    <source>
        <dbReference type="EMBL" id="SEA24978.1"/>
    </source>
</evidence>
<dbReference type="InterPro" id="IPR046493">
    <property type="entry name" value="DUF6586"/>
</dbReference>
<evidence type="ECO:0008006" key="3">
    <source>
        <dbReference type="Google" id="ProtNLM"/>
    </source>
</evidence>
<protein>
    <recommendedName>
        <fullName evidence="3">HEPN domain-containing protein</fullName>
    </recommendedName>
</protein>
<accession>A0A1H3ZMU4</accession>
<dbReference type="EMBL" id="FNRJ01000002">
    <property type="protein sequence ID" value="SEA24978.1"/>
    <property type="molecule type" value="Genomic_DNA"/>
</dbReference>